<proteinExistence type="predicted"/>
<keyword evidence="8" id="KW-1185">Reference proteome</keyword>
<keyword evidence="4 7" id="KW-0808">Transferase</keyword>
<dbReference type="EMBL" id="CP045875">
    <property type="protein sequence ID" value="QGG48614.1"/>
    <property type="molecule type" value="Genomic_DNA"/>
</dbReference>
<dbReference type="Pfam" id="PF01739">
    <property type="entry name" value="CheR"/>
    <property type="match status" value="1"/>
</dbReference>
<dbReference type="InterPro" id="IPR050903">
    <property type="entry name" value="Bact_Chemotaxis_MeTrfase"/>
</dbReference>
<dbReference type="GO" id="GO:0032259">
    <property type="term" value="P:methylation"/>
    <property type="evidence" value="ECO:0007669"/>
    <property type="project" value="UniProtKB-KW"/>
</dbReference>
<dbReference type="OrthoDB" id="9816309at2"/>
<dbReference type="InterPro" id="IPR000780">
    <property type="entry name" value="CheR_MeTrfase"/>
</dbReference>
<dbReference type="EC" id="2.1.1.80" evidence="2"/>
<dbReference type="SUPFAM" id="SSF53335">
    <property type="entry name" value="S-adenosyl-L-methionine-dependent methyltransferases"/>
    <property type="match status" value="1"/>
</dbReference>
<evidence type="ECO:0000256" key="2">
    <source>
        <dbReference type="ARBA" id="ARBA00012534"/>
    </source>
</evidence>
<dbReference type="InterPro" id="IPR022642">
    <property type="entry name" value="CheR_C"/>
</dbReference>
<protein>
    <recommendedName>
        <fullName evidence="2">protein-glutamate O-methyltransferase</fullName>
        <ecNumber evidence="2">2.1.1.80</ecNumber>
    </recommendedName>
</protein>
<evidence type="ECO:0000256" key="3">
    <source>
        <dbReference type="ARBA" id="ARBA00022603"/>
    </source>
</evidence>
<evidence type="ECO:0000256" key="4">
    <source>
        <dbReference type="ARBA" id="ARBA00022679"/>
    </source>
</evidence>
<dbReference type="Proteomes" id="UP000366051">
    <property type="component" value="Chromosome"/>
</dbReference>
<accession>A0A5Q2N018</accession>
<dbReference type="InterPro" id="IPR029063">
    <property type="entry name" value="SAM-dependent_MTases_sf"/>
</dbReference>
<evidence type="ECO:0000256" key="1">
    <source>
        <dbReference type="ARBA" id="ARBA00001541"/>
    </source>
</evidence>
<evidence type="ECO:0000259" key="6">
    <source>
        <dbReference type="PROSITE" id="PS50123"/>
    </source>
</evidence>
<dbReference type="PROSITE" id="PS50123">
    <property type="entry name" value="CHER"/>
    <property type="match status" value="1"/>
</dbReference>
<reference evidence="8" key="1">
    <citation type="submission" date="2019-11" db="EMBL/GenBank/DDBJ databases">
        <title>Genome sequence of Heliorestis convoluta strain HH, an alkaliphilic and minimalistic phototrophic bacterium from a soda lake in Egypt.</title>
        <authorList>
            <person name="Dewey E.D."/>
            <person name="Stokes L.M."/>
            <person name="Burchell B.M."/>
            <person name="Shaffer K.N."/>
            <person name="Huntington A.M."/>
            <person name="Baker J.M."/>
            <person name="Nadendla S."/>
            <person name="Giglio M.G."/>
            <person name="Touchman J.W."/>
            <person name="Blankenship R.E."/>
            <person name="Madigan M.T."/>
            <person name="Sattley W.M."/>
        </authorList>
    </citation>
    <scope>NUCLEOTIDE SEQUENCE [LARGE SCALE GENOMIC DNA]</scope>
    <source>
        <strain evidence="8">HH</strain>
    </source>
</reference>
<evidence type="ECO:0000313" key="7">
    <source>
        <dbReference type="EMBL" id="QGG48614.1"/>
    </source>
</evidence>
<dbReference type="InterPro" id="IPR022641">
    <property type="entry name" value="CheR_N"/>
</dbReference>
<dbReference type="Gene3D" id="1.10.155.10">
    <property type="entry name" value="Chemotaxis receptor methyltransferase CheR, N-terminal domain"/>
    <property type="match status" value="1"/>
</dbReference>
<comment type="catalytic activity">
    <reaction evidence="1">
        <text>L-glutamyl-[protein] + S-adenosyl-L-methionine = [protein]-L-glutamate 5-O-methyl ester + S-adenosyl-L-homocysteine</text>
        <dbReference type="Rhea" id="RHEA:24452"/>
        <dbReference type="Rhea" id="RHEA-COMP:10208"/>
        <dbReference type="Rhea" id="RHEA-COMP:10311"/>
        <dbReference type="ChEBI" id="CHEBI:29973"/>
        <dbReference type="ChEBI" id="CHEBI:57856"/>
        <dbReference type="ChEBI" id="CHEBI:59789"/>
        <dbReference type="ChEBI" id="CHEBI:82795"/>
        <dbReference type="EC" id="2.1.1.80"/>
    </reaction>
</comment>
<name>A0A5Q2N018_9FIRM</name>
<sequence>MDQIGLAHLSKMIYEHCGIDYRKQEATLSSKIASRLRELGLTSSEYATYLKTKDTEWDKLIELITVNETYFFREDKVLEEFQKLLLQYQNRSVHQPLRIWSAACSSGEEPYTLAMLIKEKALFPPGAVQIIASDINPKILQKAKSGLYHKKSLSFRKMPDTMLRKYFLPQEEEYQIINEVKEMIEFRRLNLFDPYLVGKMEKIDILFCRNVLIYFDGKAIQKIVNSFADIMKPGGYLFLGHAETITGTSRAFETIYQSSVFYYRRKGECP</sequence>
<dbReference type="SMART" id="SM00138">
    <property type="entry name" value="MeTrc"/>
    <property type="match status" value="1"/>
</dbReference>
<dbReference type="AlphaFoldDB" id="A0A5Q2N018"/>
<organism evidence="7 8">
    <name type="scientific">Heliorestis convoluta</name>
    <dbReference type="NCBI Taxonomy" id="356322"/>
    <lineage>
        <taxon>Bacteria</taxon>
        <taxon>Bacillati</taxon>
        <taxon>Bacillota</taxon>
        <taxon>Clostridia</taxon>
        <taxon>Eubacteriales</taxon>
        <taxon>Heliobacteriaceae</taxon>
        <taxon>Heliorestis</taxon>
    </lineage>
</organism>
<keyword evidence="3 7" id="KW-0489">Methyltransferase</keyword>
<keyword evidence="5" id="KW-0949">S-adenosyl-L-methionine</keyword>
<dbReference type="Gene3D" id="3.40.50.150">
    <property type="entry name" value="Vaccinia Virus protein VP39"/>
    <property type="match status" value="1"/>
</dbReference>
<dbReference type="PRINTS" id="PR00996">
    <property type="entry name" value="CHERMTFRASE"/>
</dbReference>
<feature type="domain" description="CheR-type methyltransferase" evidence="6">
    <location>
        <begin position="1"/>
        <end position="268"/>
    </location>
</feature>
<gene>
    <name evidence="7" type="ORF">FTV88_2521</name>
</gene>
<dbReference type="Pfam" id="PF03705">
    <property type="entry name" value="CheR_N"/>
    <property type="match status" value="1"/>
</dbReference>
<dbReference type="SUPFAM" id="SSF47757">
    <property type="entry name" value="Chemotaxis receptor methyltransferase CheR, N-terminal domain"/>
    <property type="match status" value="1"/>
</dbReference>
<dbReference type="PANTHER" id="PTHR24422">
    <property type="entry name" value="CHEMOTAXIS PROTEIN METHYLTRANSFERASE"/>
    <property type="match status" value="1"/>
</dbReference>
<dbReference type="KEGG" id="hcv:FTV88_2521"/>
<dbReference type="InterPro" id="IPR036804">
    <property type="entry name" value="CheR_N_sf"/>
</dbReference>
<dbReference type="PANTHER" id="PTHR24422:SF10">
    <property type="entry name" value="CHEMOTAXIS PROTEIN METHYLTRANSFERASE 2"/>
    <property type="match status" value="1"/>
</dbReference>
<evidence type="ECO:0000313" key="8">
    <source>
        <dbReference type="Proteomes" id="UP000366051"/>
    </source>
</evidence>
<dbReference type="RefSeq" id="WP_153725751.1">
    <property type="nucleotide sequence ID" value="NZ_CP045875.1"/>
</dbReference>
<evidence type="ECO:0000256" key="5">
    <source>
        <dbReference type="ARBA" id="ARBA00022691"/>
    </source>
</evidence>
<dbReference type="GO" id="GO:0008983">
    <property type="term" value="F:protein-glutamate O-methyltransferase activity"/>
    <property type="evidence" value="ECO:0007669"/>
    <property type="project" value="UniProtKB-EC"/>
</dbReference>